<feature type="non-terminal residue" evidence="10">
    <location>
        <position position="1"/>
    </location>
</feature>
<dbReference type="GO" id="GO:0006896">
    <property type="term" value="P:Golgi to vacuole transport"/>
    <property type="evidence" value="ECO:0007669"/>
    <property type="project" value="TreeGrafter"/>
</dbReference>
<dbReference type="InterPro" id="IPR017105">
    <property type="entry name" value="AP3_complex_dsu"/>
</dbReference>
<keyword evidence="3" id="KW-0813">Transport</keyword>
<keyword evidence="5" id="KW-0653">Protein transport</keyword>
<feature type="region of interest" description="Disordered" evidence="7">
    <location>
        <begin position="260"/>
        <end position="283"/>
    </location>
</feature>
<dbReference type="EMBL" id="CAJNOL010004658">
    <property type="protein sequence ID" value="CAF1592382.1"/>
    <property type="molecule type" value="Genomic_DNA"/>
</dbReference>
<evidence type="ECO:0000256" key="7">
    <source>
        <dbReference type="SAM" id="MobiDB-lite"/>
    </source>
</evidence>
<dbReference type="PANTHER" id="PTHR22781:SF12">
    <property type="entry name" value="AP-3 COMPLEX SUBUNIT DELTA-1"/>
    <property type="match status" value="1"/>
</dbReference>
<dbReference type="Pfam" id="PF26171">
    <property type="entry name" value="Mu_AP3"/>
    <property type="match status" value="1"/>
</dbReference>
<dbReference type="GO" id="GO:0030123">
    <property type="term" value="C:AP-3 adaptor complex"/>
    <property type="evidence" value="ECO:0007669"/>
    <property type="project" value="InterPro"/>
</dbReference>
<comment type="similarity">
    <text evidence="2">Belongs to the adaptor complexes large subunit family.</text>
</comment>
<evidence type="ECO:0000259" key="8">
    <source>
        <dbReference type="SMART" id="SM01354"/>
    </source>
</evidence>
<dbReference type="GO" id="GO:0010008">
    <property type="term" value="C:endosome membrane"/>
    <property type="evidence" value="ECO:0007669"/>
    <property type="project" value="TreeGrafter"/>
</dbReference>
<evidence type="ECO:0000256" key="1">
    <source>
        <dbReference type="ARBA" id="ARBA00004308"/>
    </source>
</evidence>
<accession>A0A816A7X5</accession>
<keyword evidence="4" id="KW-0677">Repeat</keyword>
<dbReference type="InterPro" id="IPR010474">
    <property type="entry name" value="AP3D_dom_metazoa"/>
</dbReference>
<keyword evidence="6" id="KW-0472">Membrane</keyword>
<evidence type="ECO:0000256" key="6">
    <source>
        <dbReference type="ARBA" id="ARBA00023136"/>
    </source>
</evidence>
<evidence type="ECO:0000256" key="5">
    <source>
        <dbReference type="ARBA" id="ARBA00022927"/>
    </source>
</evidence>
<dbReference type="SMART" id="SM01354">
    <property type="entry name" value="BLVR"/>
    <property type="match status" value="1"/>
</dbReference>
<evidence type="ECO:0000313" key="9">
    <source>
        <dbReference type="EMBL" id="CAF1332418.1"/>
    </source>
</evidence>
<feature type="compositionally biased region" description="Basic residues" evidence="7">
    <location>
        <begin position="313"/>
        <end position="322"/>
    </location>
</feature>
<feature type="compositionally biased region" description="Basic and acidic residues" evidence="7">
    <location>
        <begin position="220"/>
        <end position="230"/>
    </location>
</feature>
<dbReference type="PANTHER" id="PTHR22781">
    <property type="entry name" value="DELTA ADAPTIN-RELATED"/>
    <property type="match status" value="1"/>
</dbReference>
<evidence type="ECO:0000256" key="3">
    <source>
        <dbReference type="ARBA" id="ARBA00022448"/>
    </source>
</evidence>
<dbReference type="Proteomes" id="UP000663854">
    <property type="component" value="Unassembled WGS sequence"/>
</dbReference>
<proteinExistence type="inferred from homology"/>
<keyword evidence="11" id="KW-1185">Reference proteome</keyword>
<dbReference type="Pfam" id="PF06375">
    <property type="entry name" value="AP3D1"/>
    <property type="match status" value="1"/>
</dbReference>
<reference evidence="10" key="1">
    <citation type="submission" date="2021-02" db="EMBL/GenBank/DDBJ databases">
        <authorList>
            <person name="Nowell W R."/>
        </authorList>
    </citation>
    <scope>NUCLEOTIDE SEQUENCE</scope>
</reference>
<comment type="subcellular location">
    <subcellularLocation>
        <location evidence="1">Endomembrane system</location>
    </subcellularLocation>
</comment>
<feature type="domain" description="AP-3 complex subunit delta" evidence="8">
    <location>
        <begin position="161"/>
        <end position="300"/>
    </location>
</feature>
<gene>
    <name evidence="10" type="ORF">JXQ802_LOCUS47374</name>
    <name evidence="9" type="ORF">PYM288_LOCUS31477</name>
</gene>
<sequence>YISILVELTRLEGTKHDNLISLQMLDIAAILLENDYVFIHDSNSTTVPEVLYAAAWICGEFCSPFGFTEDPSAPLELKILFDCVLNPVAAKAQRKVVVPNSLDLNAWINDPPSNSEDESITTSSHYDNKDLFYGDNGENYNSNLYSDVTLSYQKSKKYIEPTADELEKQRESRKQSEQMNPFYLKDSKKPKLTQRTETTLDTINGNDRIESTLSQGTNVTKEKSKTDGKSSKKGKKSSKKFNITVIDDNDDDIYRIAEVTRGGELPEGATESGNEDNDHDVIVGKNKKYDPHRALNIDLIPKQVETPPILTGKPKKSKKKKIIEKQEQSSTSKSKHKRERSDYKRLLSPADEEENCPTSTPPPSAIAKKPKKKNHHPSIAQLDVTFLLKNRTSFIIDHINIHYIDSMSSKLLNTTSTNLISFPFIRIFPHSQNYIHIYFSINAISFSQKLKTTLTYSINKSNIIETDRIEFKLNLPCSQYLRRKTIDSSGTLTCQSQFRIPLSNQDFLLIINTICQSYRLTVFNFVIEIINSAASLYAETIFGQPIALLFKSIVCIF</sequence>
<comment type="caution">
    <text evidence="10">The sequence shown here is derived from an EMBL/GenBank/DDBJ whole genome shotgun (WGS) entry which is preliminary data.</text>
</comment>
<feature type="region of interest" description="Disordered" evidence="7">
    <location>
        <begin position="306"/>
        <end position="374"/>
    </location>
</feature>
<dbReference type="EMBL" id="CAJNOH010003334">
    <property type="protein sequence ID" value="CAF1332418.1"/>
    <property type="molecule type" value="Genomic_DNA"/>
</dbReference>
<evidence type="ECO:0000313" key="10">
    <source>
        <dbReference type="EMBL" id="CAF1592382.1"/>
    </source>
</evidence>
<dbReference type="AlphaFoldDB" id="A0A816A7X5"/>
<protein>
    <recommendedName>
        <fullName evidence="8">AP-3 complex subunit delta domain-containing protein</fullName>
    </recommendedName>
</protein>
<dbReference type="Proteomes" id="UP000663870">
    <property type="component" value="Unassembled WGS sequence"/>
</dbReference>
<dbReference type="InterPro" id="IPR058898">
    <property type="entry name" value="Mu_AP3"/>
</dbReference>
<feature type="compositionally biased region" description="Polar residues" evidence="7">
    <location>
        <begin position="193"/>
        <end position="219"/>
    </location>
</feature>
<feature type="region of interest" description="Disordered" evidence="7">
    <location>
        <begin position="163"/>
        <end position="238"/>
    </location>
</feature>
<evidence type="ECO:0000313" key="11">
    <source>
        <dbReference type="Proteomes" id="UP000663870"/>
    </source>
</evidence>
<organism evidence="10 11">
    <name type="scientific">Rotaria sordida</name>
    <dbReference type="NCBI Taxonomy" id="392033"/>
    <lineage>
        <taxon>Eukaryota</taxon>
        <taxon>Metazoa</taxon>
        <taxon>Spiralia</taxon>
        <taxon>Gnathifera</taxon>
        <taxon>Rotifera</taxon>
        <taxon>Eurotatoria</taxon>
        <taxon>Bdelloidea</taxon>
        <taxon>Philodinida</taxon>
        <taxon>Philodinidae</taxon>
        <taxon>Rotaria</taxon>
    </lineage>
</organism>
<feature type="compositionally biased region" description="Basic and acidic residues" evidence="7">
    <location>
        <begin position="165"/>
        <end position="176"/>
    </location>
</feature>
<evidence type="ECO:0000256" key="4">
    <source>
        <dbReference type="ARBA" id="ARBA00022737"/>
    </source>
</evidence>
<name>A0A816A7X5_9BILA</name>
<dbReference type="GO" id="GO:0006623">
    <property type="term" value="P:protein targeting to vacuole"/>
    <property type="evidence" value="ECO:0007669"/>
    <property type="project" value="TreeGrafter"/>
</dbReference>
<evidence type="ECO:0000256" key="2">
    <source>
        <dbReference type="ARBA" id="ARBA00006613"/>
    </source>
</evidence>